<evidence type="ECO:0000256" key="1">
    <source>
        <dbReference type="ARBA" id="ARBA00008239"/>
    </source>
</evidence>
<name>A0A176WFI3_MARPO</name>
<dbReference type="GO" id="GO:0005524">
    <property type="term" value="F:ATP binding"/>
    <property type="evidence" value="ECO:0007669"/>
    <property type="project" value="InterPro"/>
</dbReference>
<feature type="region of interest" description="Disordered" evidence="3">
    <location>
        <begin position="1"/>
        <end position="101"/>
    </location>
</feature>
<reference evidence="4" key="1">
    <citation type="submission" date="2016-03" db="EMBL/GenBank/DDBJ databases">
        <title>Mechanisms controlling the formation of the plant cell surface in tip-growing cells are functionally conserved among land plants.</title>
        <authorList>
            <person name="Honkanen S."/>
            <person name="Jones V.A."/>
            <person name="Morieri G."/>
            <person name="Champion C."/>
            <person name="Hetherington A.J."/>
            <person name="Kelly S."/>
            <person name="Saint-Marcoux D."/>
            <person name="Proust H."/>
            <person name="Prescott H."/>
            <person name="Dolan L."/>
        </authorList>
    </citation>
    <scope>NUCLEOTIDE SEQUENCE [LARGE SCALE GENOMIC DNA]</scope>
    <source>
        <tissue evidence="4">Whole gametophyte</tissue>
    </source>
</reference>
<feature type="compositionally biased region" description="Basic and acidic residues" evidence="3">
    <location>
        <begin position="51"/>
        <end position="67"/>
    </location>
</feature>
<dbReference type="Pfam" id="PF00183">
    <property type="entry name" value="HSP90"/>
    <property type="match status" value="1"/>
</dbReference>
<evidence type="ECO:0000313" key="4">
    <source>
        <dbReference type="EMBL" id="OAE31998.1"/>
    </source>
</evidence>
<evidence type="ECO:0000313" key="5">
    <source>
        <dbReference type="Proteomes" id="UP000077202"/>
    </source>
</evidence>
<gene>
    <name evidence="4" type="ORF">AXG93_2772s1070</name>
</gene>
<dbReference type="InterPro" id="IPR001404">
    <property type="entry name" value="Hsp90_fam"/>
</dbReference>
<accession>A0A176WFI3</accession>
<dbReference type="Proteomes" id="UP000077202">
    <property type="component" value="Unassembled WGS sequence"/>
</dbReference>
<sequence length="101" mass="11558">MEVSYDKDKNNEEGKIDEIDEEKEKGKKKKVKEVSHESNLVNKPKPIWMRKPKEITKYDSSDRKDGPMTRVTMISSNKKQKAGDAITLSTQDTIPKRGHGV</sequence>
<comment type="similarity">
    <text evidence="1">Belongs to the heat shock protein 90 family.</text>
</comment>
<evidence type="ECO:0000256" key="3">
    <source>
        <dbReference type="SAM" id="MobiDB-lite"/>
    </source>
</evidence>
<dbReference type="GO" id="GO:0140662">
    <property type="term" value="F:ATP-dependent protein folding chaperone"/>
    <property type="evidence" value="ECO:0007669"/>
    <property type="project" value="InterPro"/>
</dbReference>
<keyword evidence="2" id="KW-0143">Chaperone</keyword>
<dbReference type="EMBL" id="LVLJ01000913">
    <property type="protein sequence ID" value="OAE31998.1"/>
    <property type="molecule type" value="Genomic_DNA"/>
</dbReference>
<comment type="caution">
    <text evidence="4">The sequence shown here is derived from an EMBL/GenBank/DDBJ whole genome shotgun (WGS) entry which is preliminary data.</text>
</comment>
<evidence type="ECO:0000256" key="2">
    <source>
        <dbReference type="ARBA" id="ARBA00023186"/>
    </source>
</evidence>
<organism evidence="4 5">
    <name type="scientific">Marchantia polymorpha subsp. ruderalis</name>
    <dbReference type="NCBI Taxonomy" id="1480154"/>
    <lineage>
        <taxon>Eukaryota</taxon>
        <taxon>Viridiplantae</taxon>
        <taxon>Streptophyta</taxon>
        <taxon>Embryophyta</taxon>
        <taxon>Marchantiophyta</taxon>
        <taxon>Marchantiopsida</taxon>
        <taxon>Marchantiidae</taxon>
        <taxon>Marchantiales</taxon>
        <taxon>Marchantiaceae</taxon>
        <taxon>Marchantia</taxon>
    </lineage>
</organism>
<dbReference type="GO" id="GO:0051082">
    <property type="term" value="F:unfolded protein binding"/>
    <property type="evidence" value="ECO:0007669"/>
    <property type="project" value="InterPro"/>
</dbReference>
<dbReference type="AlphaFoldDB" id="A0A176WFI3"/>
<proteinExistence type="inferred from homology"/>
<protein>
    <submittedName>
        <fullName evidence="4">Uncharacterized protein</fullName>
    </submittedName>
</protein>
<dbReference type="GO" id="GO:0016887">
    <property type="term" value="F:ATP hydrolysis activity"/>
    <property type="evidence" value="ECO:0007669"/>
    <property type="project" value="InterPro"/>
</dbReference>
<keyword evidence="5" id="KW-1185">Reference proteome</keyword>
<feature type="compositionally biased region" description="Basic and acidic residues" evidence="3">
    <location>
        <begin position="1"/>
        <end position="25"/>
    </location>
</feature>